<dbReference type="OrthoDB" id="10548569at2759"/>
<keyword evidence="4" id="KW-1185">Reference proteome</keyword>
<gene>
    <name evidence="3" type="ORF">MICPUN_56045</name>
</gene>
<dbReference type="PROSITE" id="PS50103">
    <property type="entry name" value="ZF_C3H1"/>
    <property type="match status" value="1"/>
</dbReference>
<dbReference type="RefSeq" id="XP_002499634.1">
    <property type="nucleotide sequence ID" value="XM_002499588.1"/>
</dbReference>
<reference evidence="3 4" key="1">
    <citation type="journal article" date="2009" name="Science">
        <title>Green evolution and dynamic adaptations revealed by genomes of the marine picoeukaryotes Micromonas.</title>
        <authorList>
            <person name="Worden A.Z."/>
            <person name="Lee J.H."/>
            <person name="Mock T."/>
            <person name="Rouze P."/>
            <person name="Simmons M.P."/>
            <person name="Aerts A.L."/>
            <person name="Allen A.E."/>
            <person name="Cuvelier M.L."/>
            <person name="Derelle E."/>
            <person name="Everett M.V."/>
            <person name="Foulon E."/>
            <person name="Grimwood J."/>
            <person name="Gundlach H."/>
            <person name="Henrissat B."/>
            <person name="Napoli C."/>
            <person name="McDonald S.M."/>
            <person name="Parker M.S."/>
            <person name="Rombauts S."/>
            <person name="Salamov A."/>
            <person name="Von Dassow P."/>
            <person name="Badger J.H."/>
            <person name="Coutinho P.M."/>
            <person name="Demir E."/>
            <person name="Dubchak I."/>
            <person name="Gentemann C."/>
            <person name="Eikrem W."/>
            <person name="Gready J.E."/>
            <person name="John U."/>
            <person name="Lanier W."/>
            <person name="Lindquist E.A."/>
            <person name="Lucas S."/>
            <person name="Mayer K.F."/>
            <person name="Moreau H."/>
            <person name="Not F."/>
            <person name="Otillar R."/>
            <person name="Panaud O."/>
            <person name="Pangilinan J."/>
            <person name="Paulsen I."/>
            <person name="Piegu B."/>
            <person name="Poliakov A."/>
            <person name="Robbens S."/>
            <person name="Schmutz J."/>
            <person name="Toulza E."/>
            <person name="Wyss T."/>
            <person name="Zelensky A."/>
            <person name="Zhou K."/>
            <person name="Armbrust E.V."/>
            <person name="Bhattacharya D."/>
            <person name="Goodenough U.W."/>
            <person name="Van de Peer Y."/>
            <person name="Grigoriev I.V."/>
        </authorList>
    </citation>
    <scope>NUCLEOTIDE SEQUENCE [LARGE SCALE GENOMIC DNA]</scope>
    <source>
        <strain evidence="4">RCC299 / NOUM17</strain>
    </source>
</reference>
<dbReference type="Proteomes" id="UP000002009">
    <property type="component" value="Chromosome 2"/>
</dbReference>
<evidence type="ECO:0000256" key="1">
    <source>
        <dbReference type="PROSITE-ProRule" id="PRU00723"/>
    </source>
</evidence>
<dbReference type="EMBL" id="CP001323">
    <property type="protein sequence ID" value="ACO60892.1"/>
    <property type="molecule type" value="Genomic_DNA"/>
</dbReference>
<organism evidence="3 4">
    <name type="scientific">Micromonas commoda (strain RCC299 / NOUM17 / CCMP2709)</name>
    <name type="common">Picoplanktonic green alga</name>
    <dbReference type="NCBI Taxonomy" id="296587"/>
    <lineage>
        <taxon>Eukaryota</taxon>
        <taxon>Viridiplantae</taxon>
        <taxon>Chlorophyta</taxon>
        <taxon>Mamiellophyceae</taxon>
        <taxon>Mamiellales</taxon>
        <taxon>Mamiellaceae</taxon>
        <taxon>Micromonas</taxon>
    </lineage>
</organism>
<dbReference type="KEGG" id="mis:MICPUN_56045"/>
<sequence length="177" mass="17682">MTEPKGALGTAPDVAPIGTGSAALKQAPAVAQAPAAVMHPGGFAPQGAYPGVPGGYPEIDLEQVPDDGSFNPLLDPNYTALQLALAQAVERDPEGATAFYLELCDKGPRAMVRRVVDGIVPGAPRVPPVVGMPAGGGVGGSASTGLPRRPGSTVCIEYSRLGGCALGAACPYDHPTG</sequence>
<dbReference type="GO" id="GO:0008270">
    <property type="term" value="F:zinc ion binding"/>
    <property type="evidence" value="ECO:0007669"/>
    <property type="project" value="UniProtKB-KW"/>
</dbReference>
<dbReference type="AlphaFoldDB" id="C1DY65"/>
<protein>
    <recommendedName>
        <fullName evidence="2">C3H1-type domain-containing protein</fullName>
    </recommendedName>
</protein>
<feature type="zinc finger region" description="C3H1-type" evidence="1">
    <location>
        <begin position="149"/>
        <end position="177"/>
    </location>
</feature>
<evidence type="ECO:0000313" key="4">
    <source>
        <dbReference type="Proteomes" id="UP000002009"/>
    </source>
</evidence>
<keyword evidence="1" id="KW-0862">Zinc</keyword>
<dbReference type="Pfam" id="PF00642">
    <property type="entry name" value="zf-CCCH"/>
    <property type="match status" value="1"/>
</dbReference>
<proteinExistence type="predicted"/>
<dbReference type="InParanoid" id="C1DY65"/>
<evidence type="ECO:0000259" key="2">
    <source>
        <dbReference type="PROSITE" id="PS50103"/>
    </source>
</evidence>
<dbReference type="OMA" id="DDGPRAM"/>
<accession>C1DY65</accession>
<evidence type="ECO:0000313" key="3">
    <source>
        <dbReference type="EMBL" id="ACO60892.1"/>
    </source>
</evidence>
<name>C1DY65_MICCC</name>
<dbReference type="InterPro" id="IPR000571">
    <property type="entry name" value="Znf_CCCH"/>
</dbReference>
<dbReference type="GeneID" id="8241307"/>
<keyword evidence="1" id="KW-0863">Zinc-finger</keyword>
<keyword evidence="1" id="KW-0479">Metal-binding</keyword>
<feature type="domain" description="C3H1-type" evidence="2">
    <location>
        <begin position="149"/>
        <end position="177"/>
    </location>
</feature>